<dbReference type="InterPro" id="IPR001611">
    <property type="entry name" value="Leu-rich_rpt"/>
</dbReference>
<dbReference type="OrthoDB" id="546590at2759"/>
<name>A0A250WRK9_9CHLO</name>
<keyword evidence="3" id="KW-0677">Repeat</keyword>
<dbReference type="InterPro" id="IPR014710">
    <property type="entry name" value="RmlC-like_jellyroll"/>
</dbReference>
<feature type="region of interest" description="Disordered" evidence="4">
    <location>
        <begin position="1864"/>
        <end position="1887"/>
    </location>
</feature>
<protein>
    <recommendedName>
        <fullName evidence="5">Cyclic nucleotide-binding domain-containing protein</fullName>
    </recommendedName>
</protein>
<dbReference type="SUPFAM" id="SSF52058">
    <property type="entry name" value="L domain-like"/>
    <property type="match status" value="1"/>
</dbReference>
<dbReference type="GO" id="GO:0005930">
    <property type="term" value="C:axoneme"/>
    <property type="evidence" value="ECO:0007669"/>
    <property type="project" value="UniProtKB-SubCell"/>
</dbReference>
<dbReference type="PANTHER" id="PTHR48051:SF46">
    <property type="entry name" value="LEUCINE RICH REPEAT-CONTAINING DOMAIN PROTEIN"/>
    <property type="match status" value="1"/>
</dbReference>
<feature type="region of interest" description="Disordered" evidence="4">
    <location>
        <begin position="1785"/>
        <end position="1823"/>
    </location>
</feature>
<keyword evidence="2" id="KW-0433">Leucine-rich repeat</keyword>
<dbReference type="STRING" id="1157962.A0A250WRK9"/>
<feature type="region of interest" description="Disordered" evidence="4">
    <location>
        <begin position="615"/>
        <end position="640"/>
    </location>
</feature>
<dbReference type="PRINTS" id="PR00019">
    <property type="entry name" value="LEURICHRPT"/>
</dbReference>
<evidence type="ECO:0000313" key="6">
    <source>
        <dbReference type="EMBL" id="GAX73443.1"/>
    </source>
</evidence>
<proteinExistence type="predicted"/>
<dbReference type="Gene3D" id="3.80.10.10">
    <property type="entry name" value="Ribonuclease Inhibitor"/>
    <property type="match status" value="2"/>
</dbReference>
<feature type="region of interest" description="Disordered" evidence="4">
    <location>
        <begin position="1032"/>
        <end position="1063"/>
    </location>
</feature>
<feature type="region of interest" description="Disordered" evidence="4">
    <location>
        <begin position="1321"/>
        <end position="1372"/>
    </location>
</feature>
<organism evidence="6 7">
    <name type="scientific">Chlamydomonas eustigma</name>
    <dbReference type="NCBI Taxonomy" id="1157962"/>
    <lineage>
        <taxon>Eukaryota</taxon>
        <taxon>Viridiplantae</taxon>
        <taxon>Chlorophyta</taxon>
        <taxon>core chlorophytes</taxon>
        <taxon>Chlorophyceae</taxon>
        <taxon>CS clade</taxon>
        <taxon>Chlamydomonadales</taxon>
        <taxon>Chlamydomonadaceae</taxon>
        <taxon>Chlamydomonas</taxon>
    </lineage>
</organism>
<dbReference type="Gene3D" id="2.60.120.10">
    <property type="entry name" value="Jelly Rolls"/>
    <property type="match status" value="1"/>
</dbReference>
<feature type="region of interest" description="Disordered" evidence="4">
    <location>
        <begin position="558"/>
        <end position="591"/>
    </location>
</feature>
<dbReference type="InterPro" id="IPR032675">
    <property type="entry name" value="LRR_dom_sf"/>
</dbReference>
<comment type="caution">
    <text evidence="6">The sequence shown here is derived from an EMBL/GenBank/DDBJ whole genome shotgun (WGS) entry which is preliminary data.</text>
</comment>
<dbReference type="InterPro" id="IPR050216">
    <property type="entry name" value="LRR_domain-containing"/>
</dbReference>
<keyword evidence="7" id="KW-1185">Reference proteome</keyword>
<feature type="compositionally biased region" description="Low complexity" evidence="4">
    <location>
        <begin position="1873"/>
        <end position="1882"/>
    </location>
</feature>
<dbReference type="PANTHER" id="PTHR48051">
    <property type="match status" value="1"/>
</dbReference>
<feature type="compositionally biased region" description="Polar residues" evidence="4">
    <location>
        <begin position="1046"/>
        <end position="1063"/>
    </location>
</feature>
<dbReference type="PROSITE" id="PS51450">
    <property type="entry name" value="LRR"/>
    <property type="match status" value="2"/>
</dbReference>
<comment type="subcellular location">
    <subcellularLocation>
        <location evidence="1">Cytoplasm</location>
        <location evidence="1">Cytoskeleton</location>
        <location evidence="1">Cilium axoneme</location>
    </subcellularLocation>
</comment>
<sequence>MDIHLSSCLQAALEKRPSDRSPSEIRKLLPLIQSIKSYQALDEPVQTFLATYATLEVIWETVELPKTTFDASNLFNVLCGGIWGISCEAGDPQLMVLGQMAARDIMSTEEEPPPEKPKFNNEEIVPVAPARKMKRSETIDTFQLDKKFNNKKVTSRLWRTIIGLIRAGLMPTRTASLAMLASEAYYAVPGISTEAPEPMGLTHGRVQAPGNGGMGLLGGVGGSIGPSGFGSNGLGGPVVDEFGPGDSFSGRDMDCQHDASLVMTHMPIMPHKVQGAVTQSNTMTALLVISQAVFRQAMTLQLELSVTKAVDVCCRLPFLRHTPLKEMFKLSKYLDMVKMKIGDVVLSQGRDNSSVFLLVEGEVELVVDVPSNADHNTLMALFSKLASATRTSNVFGRNAKDNGNETIFEEASLLGGEEDDGTASSGDGGGSVEAAAERKGGMGHLMPLTENEGGQPKRRVVLGRRGPGSILGDDLLREKGLVLTVVVSSKEVTVLTTSAQRFTASLDPMTQRLFQKLRLQAGLAPSELTHAIMEFSARLDLAEKVRDEVIMQTFDGSQKGVPKTLRRAPEPGKPRPPWLRTDPGGGNQFFSVPESLVAGERLAEAAATESWSLLDADDSKSKHRAHKDARSNRDTAAAASAVLRTGSKEVEEAAWMRPSIKPAHFKDAPPSASLNRFLQVLKDVDEKRSLEQALRTQRRSKISTELRIYNKDSSIVSKIDISAPTGGAVTTSHQKYTDMHEVACIAVINIARHDGQAPPSSSDPLAIALDDAVVEWSRSSHKCGLSLVRWESLRYYLIGPLNPTGHGKRPTVRNVADVLLDMQATFNKIWSYSEVPYFSFSAAAVIGAVFMTYDCGRFLTSICFVPPTGHAFEAASQLCLQIGEESPTGGILVSDAVSQALGRTHALRFTGPGYLLMGRVDLPFGATFEAIFGKKTEDSEPTSRGNAAASLMRSKIEQQQEQSALLACKSSHFGDSGTEFSLDDGFGAILPFGPGSRLSNTQTALIMAALQTASVRVSSSAQLKPETLFAQSLGGSSGTHDPGLSLSRNISPQHLRSAGKPNNQLLEPLLHRSYPEAGGRFLANNLGLPNESRHSPITQVSTRVDPTSSPKQNKDARSPTTLVKTVRVAKPNTLEPRMVLTNNYWKLEKLCLKSAVDIRQQLRQEVEELRQVNLSISPSPKPPHTLGSRSSSRGSAHPKVPGTHETGASQAHGVPKEHTIHSLSKSTPLPANLHMRMQDVVAPPLLPSITPYGPGLHEAAGLPARRRSANAAALAAAAHVSQQQQQGRPLSPNSGLQTFNGASTIVSSAAVASPHVQDMLTAVRPRSPGVTRRPRSGSPVPSHLPLPGSRPASPGGGLYDALRPTSPAAASSSGIMLLPPVREYWSGSGGPALPPDVADHVLASGSLRRAGSPREGTRPEGGNRPTSRHAHRMSSPPASSSHMSDNVVATNYGPVPFSAFSIFSGIQQVVSVGSQTGVSAVYSTARVGREATAPDPISGLSANAIHRQAVATWKDLGSLAAAEQYVKQVHQGVVNLSFSTSGLSKLPDTSRLPYVESFAASFNCLSGLKSTAALATLPKHLKVLTLSHCNITELPSDLGVILPSLVELNVSSNQLQALPASMLETCVHLTALSVERNLLAELPVAISRLDCLQQLYAAGNLIEEIHDNAFQGLKALQVLDLSSNQLHQLPASIASLPSLTILKASVNSLTALPEALLDQASCLTHLELADNRLCQCCQTTGFRANDMFRFNRDFLNHGEDEEEEEEAENEERNSKLMARMNSRRLSHSGSMSMMSPVGAFKPPTLTTQPSSTLTPARSMRHTPLSSGNPAAAGVVPLVPHSAAKSSGRVSIKLDGMPSLGQLPEAVEEEEEQLNPNEAAAEASSQPCAGRLPQLRTLDLSSNQLLCFPTWLPSGLTCLKMARNALDTIPEWAVSRLMKLKLLDLHGNKIDTVSKELTRLTDLSMAALQENPCTDIEAGGVRGGGAAWLEAHVKKLKYQARVRGMNEAAEAAAAAAAERTASIMHLPIQLSESSLPASELSLAENLNS</sequence>
<dbReference type="InterPro" id="IPR000595">
    <property type="entry name" value="cNMP-bd_dom"/>
</dbReference>
<feature type="compositionally biased region" description="Low complexity" evidence="4">
    <location>
        <begin position="1433"/>
        <end position="1444"/>
    </location>
</feature>
<dbReference type="InterPro" id="IPR018490">
    <property type="entry name" value="cNMP-bd_dom_sf"/>
</dbReference>
<dbReference type="Proteomes" id="UP000232323">
    <property type="component" value="Unassembled WGS sequence"/>
</dbReference>
<feature type="region of interest" description="Disordered" evidence="4">
    <location>
        <begin position="1406"/>
        <end position="1445"/>
    </location>
</feature>
<accession>A0A250WRK9</accession>
<feature type="compositionally biased region" description="Low complexity" evidence="4">
    <location>
        <begin position="1802"/>
        <end position="1815"/>
    </location>
</feature>
<feature type="region of interest" description="Disordered" evidence="4">
    <location>
        <begin position="1173"/>
        <end position="1226"/>
    </location>
</feature>
<evidence type="ECO:0000313" key="7">
    <source>
        <dbReference type="Proteomes" id="UP000232323"/>
    </source>
</evidence>
<feature type="region of interest" description="Disordered" evidence="4">
    <location>
        <begin position="1085"/>
        <end position="1119"/>
    </location>
</feature>
<feature type="compositionally biased region" description="Polar residues" evidence="4">
    <location>
        <begin position="1095"/>
        <end position="1111"/>
    </location>
</feature>
<evidence type="ECO:0000259" key="5">
    <source>
        <dbReference type="PROSITE" id="PS50042"/>
    </source>
</evidence>
<evidence type="ECO:0000256" key="4">
    <source>
        <dbReference type="SAM" id="MobiDB-lite"/>
    </source>
</evidence>
<evidence type="ECO:0000256" key="3">
    <source>
        <dbReference type="ARBA" id="ARBA00022737"/>
    </source>
</evidence>
<feature type="domain" description="Cyclic nucleotide-binding" evidence="5">
    <location>
        <begin position="318"/>
        <end position="399"/>
    </location>
</feature>
<dbReference type="Pfam" id="PF13855">
    <property type="entry name" value="LRR_8"/>
    <property type="match status" value="2"/>
</dbReference>
<dbReference type="InterPro" id="IPR003591">
    <property type="entry name" value="Leu-rich_rpt_typical-subtyp"/>
</dbReference>
<reference evidence="6 7" key="1">
    <citation type="submission" date="2017-08" db="EMBL/GenBank/DDBJ databases">
        <title>Acidophilic green algal genome provides insights into adaptation to an acidic environment.</title>
        <authorList>
            <person name="Hirooka S."/>
            <person name="Hirose Y."/>
            <person name="Kanesaki Y."/>
            <person name="Higuchi S."/>
            <person name="Fujiwara T."/>
            <person name="Onuma R."/>
            <person name="Era A."/>
            <person name="Ohbayashi R."/>
            <person name="Uzuka A."/>
            <person name="Nozaki H."/>
            <person name="Yoshikawa H."/>
            <person name="Miyagishima S.Y."/>
        </authorList>
    </citation>
    <scope>NUCLEOTIDE SEQUENCE [LARGE SCALE GENOMIC DNA]</scope>
    <source>
        <strain evidence="6 7">NIES-2499</strain>
    </source>
</reference>
<dbReference type="EMBL" id="BEGY01000003">
    <property type="protein sequence ID" value="GAX73443.1"/>
    <property type="molecule type" value="Genomic_DNA"/>
</dbReference>
<dbReference type="SUPFAM" id="SSF51206">
    <property type="entry name" value="cAMP-binding domain-like"/>
    <property type="match status" value="1"/>
</dbReference>
<dbReference type="PROSITE" id="PS50042">
    <property type="entry name" value="CNMP_BINDING_3"/>
    <property type="match status" value="1"/>
</dbReference>
<dbReference type="SMART" id="SM00369">
    <property type="entry name" value="LRR_TYP"/>
    <property type="match status" value="7"/>
</dbReference>
<gene>
    <name evidence="6" type="ORF">CEUSTIGMA_g895.t1</name>
</gene>
<feature type="region of interest" description="Disordered" evidence="4">
    <location>
        <begin position="413"/>
        <end position="434"/>
    </location>
</feature>
<evidence type="ECO:0000256" key="2">
    <source>
        <dbReference type="ARBA" id="ARBA00022614"/>
    </source>
</evidence>
<dbReference type="SMART" id="SM00364">
    <property type="entry name" value="LRR_BAC"/>
    <property type="match status" value="7"/>
</dbReference>
<evidence type="ECO:0000256" key="1">
    <source>
        <dbReference type="ARBA" id="ARBA00004430"/>
    </source>
</evidence>